<name>A0ABD0NC94_CIRMR</name>
<sequence>VSYRRNRHKEINTITTNLTSVELTLPADDDYIIQIRALSDGGEGMPTEPINIHKL</sequence>
<dbReference type="Proteomes" id="UP001529510">
    <property type="component" value="Unassembled WGS sequence"/>
</dbReference>
<dbReference type="CDD" id="cd00063">
    <property type="entry name" value="FN3"/>
    <property type="match status" value="1"/>
</dbReference>
<evidence type="ECO:0000259" key="1">
    <source>
        <dbReference type="PROSITE" id="PS50853"/>
    </source>
</evidence>
<evidence type="ECO:0000313" key="2">
    <source>
        <dbReference type="EMBL" id="KAL0158641.1"/>
    </source>
</evidence>
<keyword evidence="3" id="KW-1185">Reference proteome</keyword>
<protein>
    <recommendedName>
        <fullName evidence="1">Fibronectin type-III domain-containing protein</fullName>
    </recommendedName>
</protein>
<accession>A0ABD0NC94</accession>
<feature type="non-terminal residue" evidence="2">
    <location>
        <position position="55"/>
    </location>
</feature>
<comment type="caution">
    <text evidence="2">The sequence shown here is derived from an EMBL/GenBank/DDBJ whole genome shotgun (WGS) entry which is preliminary data.</text>
</comment>
<dbReference type="EMBL" id="JAMKFB020000023">
    <property type="protein sequence ID" value="KAL0158641.1"/>
    <property type="molecule type" value="Genomic_DNA"/>
</dbReference>
<dbReference type="SUPFAM" id="SSF49265">
    <property type="entry name" value="Fibronectin type III"/>
    <property type="match status" value="1"/>
</dbReference>
<dbReference type="InterPro" id="IPR036116">
    <property type="entry name" value="FN3_sf"/>
</dbReference>
<dbReference type="PROSITE" id="PS50853">
    <property type="entry name" value="FN3"/>
    <property type="match status" value="1"/>
</dbReference>
<reference evidence="2 3" key="1">
    <citation type="submission" date="2024-05" db="EMBL/GenBank/DDBJ databases">
        <title>Genome sequencing and assembly of Indian major carp, Cirrhinus mrigala (Hamilton, 1822).</title>
        <authorList>
            <person name="Mohindra V."/>
            <person name="Chowdhury L.M."/>
            <person name="Lal K."/>
            <person name="Jena J.K."/>
        </authorList>
    </citation>
    <scope>NUCLEOTIDE SEQUENCE [LARGE SCALE GENOMIC DNA]</scope>
    <source>
        <strain evidence="2">CM1030</strain>
        <tissue evidence="2">Blood</tissue>
    </source>
</reference>
<dbReference type="Gene3D" id="2.60.40.10">
    <property type="entry name" value="Immunoglobulins"/>
    <property type="match status" value="1"/>
</dbReference>
<evidence type="ECO:0000313" key="3">
    <source>
        <dbReference type="Proteomes" id="UP001529510"/>
    </source>
</evidence>
<dbReference type="InterPro" id="IPR003961">
    <property type="entry name" value="FN3_dom"/>
</dbReference>
<feature type="non-terminal residue" evidence="2">
    <location>
        <position position="1"/>
    </location>
</feature>
<gene>
    <name evidence="2" type="ORF">M9458_046717</name>
</gene>
<dbReference type="AlphaFoldDB" id="A0ABD0NC94"/>
<feature type="domain" description="Fibronectin type-III" evidence="1">
    <location>
        <begin position="1"/>
        <end position="55"/>
    </location>
</feature>
<dbReference type="InterPro" id="IPR013783">
    <property type="entry name" value="Ig-like_fold"/>
</dbReference>
<organism evidence="2 3">
    <name type="scientific">Cirrhinus mrigala</name>
    <name type="common">Mrigala</name>
    <dbReference type="NCBI Taxonomy" id="683832"/>
    <lineage>
        <taxon>Eukaryota</taxon>
        <taxon>Metazoa</taxon>
        <taxon>Chordata</taxon>
        <taxon>Craniata</taxon>
        <taxon>Vertebrata</taxon>
        <taxon>Euteleostomi</taxon>
        <taxon>Actinopterygii</taxon>
        <taxon>Neopterygii</taxon>
        <taxon>Teleostei</taxon>
        <taxon>Ostariophysi</taxon>
        <taxon>Cypriniformes</taxon>
        <taxon>Cyprinidae</taxon>
        <taxon>Labeoninae</taxon>
        <taxon>Labeonini</taxon>
        <taxon>Cirrhinus</taxon>
    </lineage>
</organism>
<proteinExistence type="predicted"/>